<gene>
    <name evidence="8" type="ORF">ORJ04_22610</name>
</gene>
<keyword evidence="4" id="KW-0233">DNA recombination</keyword>
<dbReference type="InterPro" id="IPR013762">
    <property type="entry name" value="Integrase-like_cat_sf"/>
</dbReference>
<evidence type="ECO:0000256" key="3">
    <source>
        <dbReference type="ARBA" id="ARBA00023125"/>
    </source>
</evidence>
<proteinExistence type="inferred from homology"/>
<evidence type="ECO:0000256" key="4">
    <source>
        <dbReference type="ARBA" id="ARBA00023172"/>
    </source>
</evidence>
<feature type="domain" description="Tyr recombinase" evidence="6">
    <location>
        <begin position="189"/>
        <end position="346"/>
    </location>
</feature>
<evidence type="ECO:0000256" key="5">
    <source>
        <dbReference type="PROSITE-ProRule" id="PRU01248"/>
    </source>
</evidence>
<dbReference type="InterPro" id="IPR022000">
    <property type="entry name" value="Min27-like_integrase_DNA_bind"/>
</dbReference>
<protein>
    <submittedName>
        <fullName evidence="8">Tyrosine-type recombinase/integrase</fullName>
    </submittedName>
</protein>
<dbReference type="EMBL" id="JAPJDZ010000278">
    <property type="protein sequence ID" value="MDP5138742.1"/>
    <property type="molecule type" value="Genomic_DNA"/>
</dbReference>
<evidence type="ECO:0000256" key="1">
    <source>
        <dbReference type="ARBA" id="ARBA00008857"/>
    </source>
</evidence>
<dbReference type="InterPro" id="IPR044068">
    <property type="entry name" value="CB"/>
</dbReference>
<dbReference type="PANTHER" id="PTHR30629">
    <property type="entry name" value="PROPHAGE INTEGRASE"/>
    <property type="match status" value="1"/>
</dbReference>
<dbReference type="InterPro" id="IPR050808">
    <property type="entry name" value="Phage_Integrase"/>
</dbReference>
<keyword evidence="2" id="KW-0229">DNA integration</keyword>
<name>A0ABT9I5R1_9GAMM</name>
<dbReference type="PROSITE" id="PS51900">
    <property type="entry name" value="CB"/>
    <property type="match status" value="1"/>
</dbReference>
<sequence>MIKITRCNETDCLVLSFQYLGSAVKLRTPYLENTANRKIVRAIARRIAAELISGTFKMDDYLNADAKAKVLQTLPLHQRSLPTFASYASSWLSARDADFAPASRRNVRRVIERYLVPALGGLEINKISEHELLQLRLSLRQQLPDDSINLSAARLNQVFRIAGQILSDAAANYSYLPLLRPLLLTGRKQDIDPFTPQETEELLRHVPVILLELFQVMLFSGMRLAEICALQWADVDFELGHIRVRHSMVNDKIQLLRKSARVRDVVLTEQLRLVLGRQYLKTSHLQWVFATDSNRAISAKTIAGRVWHRALSQSGVRSRTIHQCLWTAAVELFADGANISQVARAC</sequence>
<dbReference type="PANTHER" id="PTHR30629:SF6">
    <property type="entry name" value="PROPHAGE INTEGRASE INTA-RELATED"/>
    <property type="match status" value="1"/>
</dbReference>
<feature type="domain" description="Core-binding (CB)" evidence="7">
    <location>
        <begin position="82"/>
        <end position="163"/>
    </location>
</feature>
<dbReference type="Pfam" id="PF00589">
    <property type="entry name" value="Phage_integrase"/>
    <property type="match status" value="1"/>
</dbReference>
<comment type="similarity">
    <text evidence="1">Belongs to the 'phage' integrase family.</text>
</comment>
<evidence type="ECO:0000313" key="8">
    <source>
        <dbReference type="EMBL" id="MDP5138742.1"/>
    </source>
</evidence>
<dbReference type="SUPFAM" id="SSF56349">
    <property type="entry name" value="DNA breaking-rejoining enzymes"/>
    <property type="match status" value="1"/>
</dbReference>
<evidence type="ECO:0000259" key="7">
    <source>
        <dbReference type="PROSITE" id="PS51900"/>
    </source>
</evidence>
<dbReference type="InterPro" id="IPR010998">
    <property type="entry name" value="Integrase_recombinase_N"/>
</dbReference>
<dbReference type="RefSeq" id="WP_305977843.1">
    <property type="nucleotide sequence ID" value="NZ_JAPJDZ010000278.1"/>
</dbReference>
<dbReference type="Pfam" id="PF12167">
    <property type="entry name" value="Arm-DNA-bind_2"/>
    <property type="match status" value="1"/>
</dbReference>
<dbReference type="InterPro" id="IPR002104">
    <property type="entry name" value="Integrase_catalytic"/>
</dbReference>
<dbReference type="Gene3D" id="1.10.443.10">
    <property type="entry name" value="Intergrase catalytic core"/>
    <property type="match status" value="1"/>
</dbReference>
<evidence type="ECO:0000256" key="2">
    <source>
        <dbReference type="ARBA" id="ARBA00022908"/>
    </source>
</evidence>
<keyword evidence="3 5" id="KW-0238">DNA-binding</keyword>
<keyword evidence="9" id="KW-1185">Reference proteome</keyword>
<evidence type="ECO:0000313" key="9">
    <source>
        <dbReference type="Proteomes" id="UP001231109"/>
    </source>
</evidence>
<organism evidence="8 9">
    <name type="scientific">Rheinheimera baltica</name>
    <dbReference type="NCBI Taxonomy" id="67576"/>
    <lineage>
        <taxon>Bacteria</taxon>
        <taxon>Pseudomonadati</taxon>
        <taxon>Pseudomonadota</taxon>
        <taxon>Gammaproteobacteria</taxon>
        <taxon>Chromatiales</taxon>
        <taxon>Chromatiaceae</taxon>
        <taxon>Rheinheimera</taxon>
    </lineage>
</organism>
<comment type="caution">
    <text evidence="8">The sequence shown here is derived from an EMBL/GenBank/DDBJ whole genome shotgun (WGS) entry which is preliminary data.</text>
</comment>
<evidence type="ECO:0000259" key="6">
    <source>
        <dbReference type="PROSITE" id="PS51898"/>
    </source>
</evidence>
<accession>A0ABT9I5R1</accession>
<dbReference type="Pfam" id="PF22022">
    <property type="entry name" value="Phage_int_M"/>
    <property type="match status" value="1"/>
</dbReference>
<dbReference type="PROSITE" id="PS51898">
    <property type="entry name" value="TYR_RECOMBINASE"/>
    <property type="match status" value="1"/>
</dbReference>
<dbReference type="Gene3D" id="1.10.150.130">
    <property type="match status" value="1"/>
</dbReference>
<reference evidence="8 9" key="1">
    <citation type="submission" date="2022-11" db="EMBL/GenBank/DDBJ databases">
        <title>Viruses from the air-sea interface of a natural surface slick.</title>
        <authorList>
            <person name="Rahlff J."/>
            <person name="Holmfeldt K."/>
        </authorList>
    </citation>
    <scope>NUCLEOTIDE SEQUENCE [LARGE SCALE GENOMIC DNA]</scope>
    <source>
        <strain evidence="8 9">SMS4</strain>
    </source>
</reference>
<dbReference type="InterPro" id="IPR053876">
    <property type="entry name" value="Phage_int_M"/>
</dbReference>
<dbReference type="InterPro" id="IPR011010">
    <property type="entry name" value="DNA_brk_join_enz"/>
</dbReference>
<dbReference type="Proteomes" id="UP001231109">
    <property type="component" value="Unassembled WGS sequence"/>
</dbReference>